<organism evidence="3 4">
    <name type="scientific">Tetradesmus obliquus</name>
    <name type="common">Green alga</name>
    <name type="synonym">Acutodesmus obliquus</name>
    <dbReference type="NCBI Taxonomy" id="3088"/>
    <lineage>
        <taxon>Eukaryota</taxon>
        <taxon>Viridiplantae</taxon>
        <taxon>Chlorophyta</taxon>
        <taxon>core chlorophytes</taxon>
        <taxon>Chlorophyceae</taxon>
        <taxon>CS clade</taxon>
        <taxon>Sphaeropleales</taxon>
        <taxon>Scenedesmaceae</taxon>
        <taxon>Tetradesmus</taxon>
    </lineage>
</organism>
<keyword evidence="4" id="KW-1185">Reference proteome</keyword>
<sequence>MRPLVHFPINLSSIAVFIAGPSLLYVRDPAERLQRMPSGMVGDKITLDPYLESTGTEGSLRNFLAVWGPGVSSGGVNDVLLSLADILPTIAELAGAEGTTHEPWVSSSSSSSIRALGRQQQQHVRPG</sequence>
<name>A0A383WNT5_TETOB</name>
<gene>
    <name evidence="3" type="ORF">BQ4739_LOCUS19130</name>
</gene>
<keyword evidence="2" id="KW-1133">Transmembrane helix</keyword>
<dbReference type="Gene3D" id="3.40.720.10">
    <property type="entry name" value="Alkaline Phosphatase, subunit A"/>
    <property type="match status" value="1"/>
</dbReference>
<protein>
    <submittedName>
        <fullName evidence="3">Uncharacterized protein</fullName>
    </submittedName>
</protein>
<proteinExistence type="predicted"/>
<feature type="region of interest" description="Disordered" evidence="1">
    <location>
        <begin position="97"/>
        <end position="127"/>
    </location>
</feature>
<reference evidence="3 4" key="1">
    <citation type="submission" date="2016-10" db="EMBL/GenBank/DDBJ databases">
        <authorList>
            <person name="Cai Z."/>
        </authorList>
    </citation>
    <scope>NUCLEOTIDE SEQUENCE [LARGE SCALE GENOMIC DNA]</scope>
</reference>
<dbReference type="EMBL" id="FNXT01001342">
    <property type="protein sequence ID" value="SZX78824.1"/>
    <property type="molecule type" value="Genomic_DNA"/>
</dbReference>
<accession>A0A383WNT5</accession>
<keyword evidence="2" id="KW-0812">Transmembrane</keyword>
<feature type="compositionally biased region" description="Polar residues" evidence="1">
    <location>
        <begin position="118"/>
        <end position="127"/>
    </location>
</feature>
<feature type="transmembrane region" description="Helical" evidence="2">
    <location>
        <begin position="6"/>
        <end position="26"/>
    </location>
</feature>
<dbReference type="Proteomes" id="UP000256970">
    <property type="component" value="Unassembled WGS sequence"/>
</dbReference>
<evidence type="ECO:0000256" key="2">
    <source>
        <dbReference type="SAM" id="Phobius"/>
    </source>
</evidence>
<keyword evidence="2" id="KW-0472">Membrane</keyword>
<dbReference type="InterPro" id="IPR017850">
    <property type="entry name" value="Alkaline_phosphatase_core_sf"/>
</dbReference>
<dbReference type="SUPFAM" id="SSF53649">
    <property type="entry name" value="Alkaline phosphatase-like"/>
    <property type="match status" value="1"/>
</dbReference>
<evidence type="ECO:0000313" key="4">
    <source>
        <dbReference type="Proteomes" id="UP000256970"/>
    </source>
</evidence>
<evidence type="ECO:0000313" key="3">
    <source>
        <dbReference type="EMBL" id="SZX78824.1"/>
    </source>
</evidence>
<evidence type="ECO:0000256" key="1">
    <source>
        <dbReference type="SAM" id="MobiDB-lite"/>
    </source>
</evidence>
<dbReference type="AlphaFoldDB" id="A0A383WNT5"/>